<dbReference type="Proteomes" id="UP001497700">
    <property type="component" value="Unassembled WGS sequence"/>
</dbReference>
<reference evidence="1 2" key="1">
    <citation type="journal article" date="2022" name="New Phytol.">
        <title>Ecological generalism drives hyperdiversity of secondary metabolite gene clusters in xylarialean endophytes.</title>
        <authorList>
            <person name="Franco M.E.E."/>
            <person name="Wisecaver J.H."/>
            <person name="Arnold A.E."/>
            <person name="Ju Y.M."/>
            <person name="Slot J.C."/>
            <person name="Ahrendt S."/>
            <person name="Moore L.P."/>
            <person name="Eastman K.E."/>
            <person name="Scott K."/>
            <person name="Konkel Z."/>
            <person name="Mondo S.J."/>
            <person name="Kuo A."/>
            <person name="Hayes R.D."/>
            <person name="Haridas S."/>
            <person name="Andreopoulos B."/>
            <person name="Riley R."/>
            <person name="LaButti K."/>
            <person name="Pangilinan J."/>
            <person name="Lipzen A."/>
            <person name="Amirebrahimi M."/>
            <person name="Yan J."/>
            <person name="Adam C."/>
            <person name="Keymanesh K."/>
            <person name="Ng V."/>
            <person name="Louie K."/>
            <person name="Northen T."/>
            <person name="Drula E."/>
            <person name="Henrissat B."/>
            <person name="Hsieh H.M."/>
            <person name="Youens-Clark K."/>
            <person name="Lutzoni F."/>
            <person name="Miadlikowska J."/>
            <person name="Eastwood D.C."/>
            <person name="Hamelin R.C."/>
            <person name="Grigoriev I.V."/>
            <person name="U'Ren J.M."/>
        </authorList>
    </citation>
    <scope>NUCLEOTIDE SEQUENCE [LARGE SCALE GENOMIC DNA]</scope>
    <source>
        <strain evidence="1 2">CBS 119005</strain>
    </source>
</reference>
<keyword evidence="2" id="KW-1185">Reference proteome</keyword>
<accession>A0ACB9Z6T3</accession>
<proteinExistence type="predicted"/>
<sequence length="656" mass="75059">MVRYRYTPLPGNNYIRLATIHPGKFEDDIVISFRTLPFPGPEYEYEALSYAWGSKEDPLPVYVSRCDVGTASAAQQTCKVKLKSILTTRNLDIALRHLRYVDKPRVMWIDALCIHQADAIEKGPQVAMMGDIFRLAHRVVVWLGPEENDSNHAMDLMHSLGSQVEVNYRMATMSAADGCTDPSLGDANALLPLDAKGLRSVYHLISRQWFERLWVRQEIQLANSNAVVMCGFRQVQWSITRRALYCVFRKPRRMFELTRELKARWAYIFGLLWYRDYTTILELRRDYQSCQCLTALDRLYAILAILPEHERAFIPSPDYTIPYVKLYTTVTKQWISYYRQLGILGVCHFQDGGPCPSWVPDWSKPTTLEQSSNSDKASEQNASSQLQSWHEFPQPGLLRIMGISRATVKQHYQVPDLKNRKTRLVFEEIRGLVLRLNQSKPLTIESYARVLFANTFKDDFDPPLTSRANLNEAKQLVELMLSDYQFNIDDFSISTLHFKSVEVVVSSTSGLQLIQTTDGRLGLASDSVRSGDKICCVLGCQTLLLLRPLENGTFKVVSPCLVPEFANGATFLRPLPENFRPVQVYNKAASRYESGFRDVSSGEITYEDPRLKSLPLDPGYLDSFRERLDRHHTVSIYVDPEILRKSGVDLRCFDLV</sequence>
<evidence type="ECO:0000313" key="2">
    <source>
        <dbReference type="Proteomes" id="UP001497700"/>
    </source>
</evidence>
<comment type="caution">
    <text evidence="1">The sequence shown here is derived from an EMBL/GenBank/DDBJ whole genome shotgun (WGS) entry which is preliminary data.</text>
</comment>
<protein>
    <submittedName>
        <fullName evidence="1">HET-domain-containing protein</fullName>
    </submittedName>
</protein>
<name>A0ACB9Z6T3_9PEZI</name>
<dbReference type="EMBL" id="MU393453">
    <property type="protein sequence ID" value="KAI4866865.1"/>
    <property type="molecule type" value="Genomic_DNA"/>
</dbReference>
<evidence type="ECO:0000313" key="1">
    <source>
        <dbReference type="EMBL" id="KAI4866865.1"/>
    </source>
</evidence>
<gene>
    <name evidence="1" type="ORF">F4820DRAFT_233897</name>
</gene>
<organism evidence="1 2">
    <name type="scientific">Hypoxylon rubiginosum</name>
    <dbReference type="NCBI Taxonomy" id="110542"/>
    <lineage>
        <taxon>Eukaryota</taxon>
        <taxon>Fungi</taxon>
        <taxon>Dikarya</taxon>
        <taxon>Ascomycota</taxon>
        <taxon>Pezizomycotina</taxon>
        <taxon>Sordariomycetes</taxon>
        <taxon>Xylariomycetidae</taxon>
        <taxon>Xylariales</taxon>
        <taxon>Hypoxylaceae</taxon>
        <taxon>Hypoxylon</taxon>
    </lineage>
</organism>